<keyword evidence="2" id="KW-1185">Reference proteome</keyword>
<reference evidence="1 2" key="1">
    <citation type="submission" date="2019-04" db="EMBL/GenBank/DDBJ databases">
        <title>Herbidospora sp. NEAU-GS14.nov., a novel actinomycete isolated from soil.</title>
        <authorList>
            <person name="Han L."/>
        </authorList>
    </citation>
    <scope>NUCLEOTIDE SEQUENCE [LARGE SCALE GENOMIC DNA]</scope>
    <source>
        <strain evidence="1 2">NEAU-GS14</strain>
    </source>
</reference>
<sequence length="325" mass="34797">MLPSVATSHSLVRSALRRPLTLRPEELDLGARGFRLADPAVRPVLDSVVAAFATGYNGMLSRDPADLGVDRLGARVRGFAYEGAAMSAVILDLVTMSGGRRIRELDRVTGGRYVHLLLVGAGWAYARLRLRPWRGVRFGPPVLRWLAWDGWGFHQAFFHPAAVFGNGWIEARVPADCRAIRDQGAGRALWFYAGAEPARIAEVIDGLPGHRRADLWAGIGLAAAYTGAQSPEALHRLVAAGEDHAAELAQGAAFAAKAHLLSGVVTDETVAAVKILTGVDAPAAAQWTDDALAALTGRPDTPETYEAWRAGVRDAWSSTLGEVTR</sequence>
<dbReference type="Proteomes" id="UP000308705">
    <property type="component" value="Unassembled WGS sequence"/>
</dbReference>
<dbReference type="OrthoDB" id="2530105at2"/>
<dbReference type="AlphaFoldDB" id="A0A4U3MR40"/>
<evidence type="ECO:0000313" key="1">
    <source>
        <dbReference type="EMBL" id="TKK91369.1"/>
    </source>
</evidence>
<gene>
    <name evidence="1" type="ORF">FDA94_00760</name>
</gene>
<dbReference type="Pfam" id="PF08012">
    <property type="entry name" value="DUF1702"/>
    <property type="match status" value="1"/>
</dbReference>
<organism evidence="1 2">
    <name type="scientific">Herbidospora galbida</name>
    <dbReference type="NCBI Taxonomy" id="2575442"/>
    <lineage>
        <taxon>Bacteria</taxon>
        <taxon>Bacillati</taxon>
        <taxon>Actinomycetota</taxon>
        <taxon>Actinomycetes</taxon>
        <taxon>Streptosporangiales</taxon>
        <taxon>Streptosporangiaceae</taxon>
        <taxon>Herbidospora</taxon>
    </lineage>
</organism>
<evidence type="ECO:0000313" key="2">
    <source>
        <dbReference type="Proteomes" id="UP000308705"/>
    </source>
</evidence>
<proteinExistence type="predicted"/>
<protein>
    <submittedName>
        <fullName evidence="1">DUF1702 family protein</fullName>
    </submittedName>
</protein>
<name>A0A4U3MR40_9ACTN</name>
<comment type="caution">
    <text evidence="1">The sequence shown here is derived from an EMBL/GenBank/DDBJ whole genome shotgun (WGS) entry which is preliminary data.</text>
</comment>
<dbReference type="InterPro" id="IPR012964">
    <property type="entry name" value="DUF1702"/>
</dbReference>
<accession>A0A4U3MR40</accession>
<dbReference type="EMBL" id="SZQA01000001">
    <property type="protein sequence ID" value="TKK91369.1"/>
    <property type="molecule type" value="Genomic_DNA"/>
</dbReference>